<name>A0A914R7K1_PAREQ</name>
<sequence>MRQKESIFKHPVQTPYPPYPERPRHPEPEQQPHYRERPTPELQHARHPPTRRPFTLGEKDHVVETLGKKRRNMEIEEVRAEKSLEMAEGYKHRQAKKRDCRGGSWLKSDSGREKSRR</sequence>
<keyword evidence="2" id="KW-1185">Reference proteome</keyword>
<feature type="compositionally biased region" description="Basic and acidic residues" evidence="1">
    <location>
        <begin position="21"/>
        <end position="39"/>
    </location>
</feature>
<dbReference type="AlphaFoldDB" id="A0A914R7K1"/>
<reference evidence="3" key="1">
    <citation type="submission" date="2022-11" db="UniProtKB">
        <authorList>
            <consortium name="WormBaseParasite"/>
        </authorList>
    </citation>
    <scope>IDENTIFICATION</scope>
</reference>
<dbReference type="WBParaSite" id="PEQ_0000066501-mRNA-1">
    <property type="protein sequence ID" value="PEQ_0000066501-mRNA-1"/>
    <property type="gene ID" value="PEQ_0000066501"/>
</dbReference>
<dbReference type="Proteomes" id="UP000887564">
    <property type="component" value="Unplaced"/>
</dbReference>
<organism evidence="2 3">
    <name type="scientific">Parascaris equorum</name>
    <name type="common">Equine roundworm</name>
    <dbReference type="NCBI Taxonomy" id="6256"/>
    <lineage>
        <taxon>Eukaryota</taxon>
        <taxon>Metazoa</taxon>
        <taxon>Ecdysozoa</taxon>
        <taxon>Nematoda</taxon>
        <taxon>Chromadorea</taxon>
        <taxon>Rhabditida</taxon>
        <taxon>Spirurina</taxon>
        <taxon>Ascaridomorpha</taxon>
        <taxon>Ascaridoidea</taxon>
        <taxon>Ascarididae</taxon>
        <taxon>Parascaris</taxon>
    </lineage>
</organism>
<proteinExistence type="predicted"/>
<protein>
    <submittedName>
        <fullName evidence="3">Uncharacterized protein</fullName>
    </submittedName>
</protein>
<evidence type="ECO:0000256" key="1">
    <source>
        <dbReference type="SAM" id="MobiDB-lite"/>
    </source>
</evidence>
<evidence type="ECO:0000313" key="3">
    <source>
        <dbReference type="WBParaSite" id="PEQ_0000066501-mRNA-1"/>
    </source>
</evidence>
<evidence type="ECO:0000313" key="2">
    <source>
        <dbReference type="Proteomes" id="UP000887564"/>
    </source>
</evidence>
<feature type="region of interest" description="Disordered" evidence="1">
    <location>
        <begin position="87"/>
        <end position="117"/>
    </location>
</feature>
<accession>A0A914R7K1</accession>
<feature type="region of interest" description="Disordered" evidence="1">
    <location>
        <begin position="1"/>
        <end position="59"/>
    </location>
</feature>